<dbReference type="SUPFAM" id="SSF109604">
    <property type="entry name" value="HD-domain/PDEase-like"/>
    <property type="match status" value="1"/>
</dbReference>
<dbReference type="InterPro" id="IPR021812">
    <property type="entry name" value="DUF3391"/>
</dbReference>
<dbReference type="GO" id="GO:0008081">
    <property type="term" value="F:phosphoric diester hydrolase activity"/>
    <property type="evidence" value="ECO:0007669"/>
    <property type="project" value="UniProtKB-ARBA"/>
</dbReference>
<comment type="caution">
    <text evidence="2">The sequence shown here is derived from an EMBL/GenBank/DDBJ whole genome shotgun (WGS) entry which is preliminary data.</text>
</comment>
<dbReference type="RefSeq" id="WP_121875599.1">
    <property type="nucleotide sequence ID" value="NZ_REFJ01000001.1"/>
</dbReference>
<dbReference type="Pfam" id="PF11871">
    <property type="entry name" value="DUF3391"/>
    <property type="match status" value="1"/>
</dbReference>
<feature type="domain" description="HD-GYP" evidence="1">
    <location>
        <begin position="157"/>
        <end position="352"/>
    </location>
</feature>
<gene>
    <name evidence="2" type="ORF">DFR27_0202</name>
</gene>
<name>A0A3M0ADQ1_9GAMM</name>
<dbReference type="PANTHER" id="PTHR43155:SF2">
    <property type="entry name" value="CYCLIC DI-GMP PHOSPHODIESTERASE PA4108"/>
    <property type="match status" value="1"/>
</dbReference>
<evidence type="ECO:0000259" key="1">
    <source>
        <dbReference type="PROSITE" id="PS51832"/>
    </source>
</evidence>
<dbReference type="Proteomes" id="UP000267187">
    <property type="component" value="Unassembled WGS sequence"/>
</dbReference>
<keyword evidence="3" id="KW-1185">Reference proteome</keyword>
<accession>A0A3M0ADQ1</accession>
<evidence type="ECO:0000313" key="3">
    <source>
        <dbReference type="Proteomes" id="UP000267187"/>
    </source>
</evidence>
<protein>
    <submittedName>
        <fullName evidence="2">HD-GYP domain-containing protein (C-di-GMP phosphodiesterase class II)</fullName>
    </submittedName>
</protein>
<sequence>MGLKQVKVFTTDLTLGMYVSRLDKPWTQTPFPLQGFFIKSANDIKELNFHCKYVYIDTEKGREPINVDRKRADAAAPSMKGAVKEAVSITNQSIDVKRIPVVHDEYAEVTPLKKEVIQARQMHKHVTDAVEKVYEQVSAGGSPNLAGTQKAATEMVDSVLRNPDAFTWLSRIRDRDEHTWGHSVRSSVWAVLFGRHIGLKREELQILATGVLLKDVGKIKIPASVLTVGKRNPAQEKLYRTFVDHSVNILRSIPELDRRVIKVVASHCERLDGSGFPNKLVGDKIPLLAKIAGLVTVYDEISNPRGTRQTLSPSKAIGWLYKVRNRLFQEQLVVEFIQAIGVYPTGTVVELSTGDVGVVVEQNFARRLRPVVAIVRNALGETLEKMKILDMSSDAELKLSKGESPITIKADIEPGTIDIDIAAIRDGYINTGGFSLKKLFGFGA</sequence>
<organism evidence="2 3">
    <name type="scientific">Umboniibacter marinipuniceus</name>
    <dbReference type="NCBI Taxonomy" id="569599"/>
    <lineage>
        <taxon>Bacteria</taxon>
        <taxon>Pseudomonadati</taxon>
        <taxon>Pseudomonadota</taxon>
        <taxon>Gammaproteobacteria</taxon>
        <taxon>Cellvibrionales</taxon>
        <taxon>Cellvibrionaceae</taxon>
        <taxon>Umboniibacter</taxon>
    </lineage>
</organism>
<dbReference type="CDD" id="cd00077">
    <property type="entry name" value="HDc"/>
    <property type="match status" value="1"/>
</dbReference>
<proteinExistence type="predicted"/>
<dbReference type="InterPro" id="IPR037522">
    <property type="entry name" value="HD_GYP_dom"/>
</dbReference>
<reference evidence="2 3" key="1">
    <citation type="submission" date="2018-10" db="EMBL/GenBank/DDBJ databases">
        <title>Genomic Encyclopedia of Type Strains, Phase IV (KMG-IV): sequencing the most valuable type-strain genomes for metagenomic binning, comparative biology and taxonomic classification.</title>
        <authorList>
            <person name="Goeker M."/>
        </authorList>
    </citation>
    <scope>NUCLEOTIDE SEQUENCE [LARGE SCALE GENOMIC DNA]</scope>
    <source>
        <strain evidence="2 3">DSM 25080</strain>
    </source>
</reference>
<dbReference type="InterPro" id="IPR003607">
    <property type="entry name" value="HD/PDEase_dom"/>
</dbReference>
<dbReference type="Pfam" id="PF13487">
    <property type="entry name" value="HD_5"/>
    <property type="match status" value="1"/>
</dbReference>
<dbReference type="AlphaFoldDB" id="A0A3M0ADQ1"/>
<evidence type="ECO:0000313" key="2">
    <source>
        <dbReference type="EMBL" id="RMA82254.1"/>
    </source>
</evidence>
<dbReference type="OrthoDB" id="9764808at2"/>
<dbReference type="Gene3D" id="1.10.3210.10">
    <property type="entry name" value="Hypothetical protein af1432"/>
    <property type="match status" value="1"/>
</dbReference>
<dbReference type="PANTHER" id="PTHR43155">
    <property type="entry name" value="CYCLIC DI-GMP PHOSPHODIESTERASE PA4108-RELATED"/>
    <property type="match status" value="1"/>
</dbReference>
<dbReference type="EMBL" id="REFJ01000001">
    <property type="protein sequence ID" value="RMA82254.1"/>
    <property type="molecule type" value="Genomic_DNA"/>
</dbReference>
<dbReference type="PROSITE" id="PS51832">
    <property type="entry name" value="HD_GYP"/>
    <property type="match status" value="1"/>
</dbReference>